<reference evidence="2 3" key="1">
    <citation type="journal article" date="2016" name="Mol. Biol. Evol.">
        <title>Comparative Genomics of Early-Diverging Mushroom-Forming Fungi Provides Insights into the Origins of Lignocellulose Decay Capabilities.</title>
        <authorList>
            <person name="Nagy L.G."/>
            <person name="Riley R."/>
            <person name="Tritt A."/>
            <person name="Adam C."/>
            <person name="Daum C."/>
            <person name="Floudas D."/>
            <person name="Sun H."/>
            <person name="Yadav J.S."/>
            <person name="Pangilinan J."/>
            <person name="Larsson K.H."/>
            <person name="Matsuura K."/>
            <person name="Barry K."/>
            <person name="Labutti K."/>
            <person name="Kuo R."/>
            <person name="Ohm R.A."/>
            <person name="Bhattacharya S.S."/>
            <person name="Shirouzu T."/>
            <person name="Yoshinaga Y."/>
            <person name="Martin F.M."/>
            <person name="Grigoriev I.V."/>
            <person name="Hibbett D.S."/>
        </authorList>
    </citation>
    <scope>NUCLEOTIDE SEQUENCE [LARGE SCALE GENOMIC DNA]</scope>
    <source>
        <strain evidence="2 3">CBS 109695</strain>
    </source>
</reference>
<dbReference type="EMBL" id="KV417507">
    <property type="protein sequence ID" value="KZP27778.1"/>
    <property type="molecule type" value="Genomic_DNA"/>
</dbReference>
<feature type="region of interest" description="Disordered" evidence="1">
    <location>
        <begin position="49"/>
        <end position="140"/>
    </location>
</feature>
<feature type="region of interest" description="Disordered" evidence="1">
    <location>
        <begin position="1"/>
        <end position="23"/>
    </location>
</feature>
<dbReference type="Proteomes" id="UP000076532">
    <property type="component" value="Unassembled WGS sequence"/>
</dbReference>
<evidence type="ECO:0000313" key="2">
    <source>
        <dbReference type="EMBL" id="KZP27778.1"/>
    </source>
</evidence>
<dbReference type="AlphaFoldDB" id="A0A166R0X8"/>
<sequence>MVSCNPYDKWGSPEGGSTRLGGLGDLRLDFPLVLALRAVATDDTVEPPLRRARVPRQPVVEHPMPSLGFAPEDQSVTAAAEDVSTQARPPPVRDPQPGRLSCGGTGPTQIVVPAKAFHPAPEVATSAHPGPPPCRPRLNA</sequence>
<gene>
    <name evidence="2" type="ORF">FIBSPDRAFT_886328</name>
</gene>
<evidence type="ECO:0000256" key="1">
    <source>
        <dbReference type="SAM" id="MobiDB-lite"/>
    </source>
</evidence>
<organism evidence="2 3">
    <name type="scientific">Athelia psychrophila</name>
    <dbReference type="NCBI Taxonomy" id="1759441"/>
    <lineage>
        <taxon>Eukaryota</taxon>
        <taxon>Fungi</taxon>
        <taxon>Dikarya</taxon>
        <taxon>Basidiomycota</taxon>
        <taxon>Agaricomycotina</taxon>
        <taxon>Agaricomycetes</taxon>
        <taxon>Agaricomycetidae</taxon>
        <taxon>Atheliales</taxon>
        <taxon>Atheliaceae</taxon>
        <taxon>Athelia</taxon>
    </lineage>
</organism>
<keyword evidence="3" id="KW-1185">Reference proteome</keyword>
<feature type="compositionally biased region" description="Pro residues" evidence="1">
    <location>
        <begin position="129"/>
        <end position="140"/>
    </location>
</feature>
<protein>
    <submittedName>
        <fullName evidence="2">Uncharacterized protein</fullName>
    </submittedName>
</protein>
<name>A0A166R0X8_9AGAM</name>
<proteinExistence type="predicted"/>
<evidence type="ECO:0000313" key="3">
    <source>
        <dbReference type="Proteomes" id="UP000076532"/>
    </source>
</evidence>
<accession>A0A166R0X8</accession>